<dbReference type="InterPro" id="IPR006472">
    <property type="entry name" value="Citrate_lyase_asu"/>
</dbReference>
<dbReference type="SUPFAM" id="SSF100950">
    <property type="entry name" value="NagB/RpiA/CoA transferase-like"/>
    <property type="match status" value="1"/>
</dbReference>
<protein>
    <submittedName>
        <fullName evidence="1">Citrate lyase alpha chain</fullName>
        <ecNumber evidence="1">4.1.3.6</ecNumber>
    </submittedName>
</protein>
<evidence type="ECO:0000313" key="2">
    <source>
        <dbReference type="Proteomes" id="UP000406184"/>
    </source>
</evidence>
<gene>
    <name evidence="1" type="primary">citF_1</name>
    <name evidence="1" type="ORF">FPPS064S07_00240</name>
</gene>
<dbReference type="PANTHER" id="PTHR40596">
    <property type="entry name" value="CITRATE LYASE ALPHA CHAIN"/>
    <property type="match status" value="1"/>
</dbReference>
<accession>A0A564T411</accession>
<keyword evidence="2" id="KW-1185">Reference proteome</keyword>
<dbReference type="GO" id="GO:0008814">
    <property type="term" value="F:citrate CoA-transferase activity"/>
    <property type="evidence" value="ECO:0007669"/>
    <property type="project" value="InterPro"/>
</dbReference>
<dbReference type="Gene3D" id="3.40.1080.10">
    <property type="entry name" value="Glutaconate Coenzyme A-transferase"/>
    <property type="match status" value="2"/>
</dbReference>
<dbReference type="InterPro" id="IPR037171">
    <property type="entry name" value="NagB/RpiA_transferase-like"/>
</dbReference>
<dbReference type="EC" id="4.1.3.6" evidence="1"/>
<dbReference type="AlphaFoldDB" id="A0A564T411"/>
<proteinExistence type="predicted"/>
<dbReference type="PANTHER" id="PTHR40596:SF1">
    <property type="entry name" value="CITRATE LYASE ALPHA CHAIN"/>
    <property type="match status" value="1"/>
</dbReference>
<keyword evidence="1" id="KW-0456">Lyase</keyword>
<dbReference type="GO" id="GO:0009346">
    <property type="term" value="C:ATP-independent citrate lyase complex"/>
    <property type="evidence" value="ECO:0007669"/>
    <property type="project" value="InterPro"/>
</dbReference>
<organism evidence="1 2">
    <name type="scientific">Faecalibacterium prausnitzii</name>
    <dbReference type="NCBI Taxonomy" id="853"/>
    <lineage>
        <taxon>Bacteria</taxon>
        <taxon>Bacillati</taxon>
        <taxon>Bacillota</taxon>
        <taxon>Clostridia</taxon>
        <taxon>Eubacteriales</taxon>
        <taxon>Oscillospiraceae</taxon>
        <taxon>Faecalibacterium</taxon>
    </lineage>
</organism>
<sequence length="84" mass="8818">MVNVPAIGDPLGIVSGMTRMPKDPIALKIADLAAQAIDASGLLKDGFSFQTGAGGASLAVAEYLKQIMLCKNIKGGFLRSRRDR</sequence>
<evidence type="ECO:0000313" key="1">
    <source>
        <dbReference type="EMBL" id="VUX01849.1"/>
    </source>
</evidence>
<dbReference type="Pfam" id="PF04223">
    <property type="entry name" value="CitF"/>
    <property type="match status" value="1"/>
</dbReference>
<dbReference type="Proteomes" id="UP000406184">
    <property type="component" value="Unassembled WGS sequence"/>
</dbReference>
<dbReference type="GO" id="GO:0006084">
    <property type="term" value="P:acetyl-CoA metabolic process"/>
    <property type="evidence" value="ECO:0007669"/>
    <property type="project" value="InterPro"/>
</dbReference>
<dbReference type="GO" id="GO:0005737">
    <property type="term" value="C:cytoplasm"/>
    <property type="evidence" value="ECO:0007669"/>
    <property type="project" value="InterPro"/>
</dbReference>
<name>A0A564T411_9FIRM</name>
<dbReference type="EMBL" id="CABHMY010000089">
    <property type="protein sequence ID" value="VUX01849.1"/>
    <property type="molecule type" value="Genomic_DNA"/>
</dbReference>
<reference evidence="1 2" key="1">
    <citation type="submission" date="2019-07" db="EMBL/GenBank/DDBJ databases">
        <authorList>
            <person name="Hibberd C M."/>
            <person name="Gehrig L. J."/>
            <person name="Chang H.-W."/>
            <person name="Venkatesh S."/>
        </authorList>
    </citation>
    <scope>NUCLEOTIDE SEQUENCE [LARGE SCALE GENOMIC DNA]</scope>
    <source>
        <strain evidence="1">Faecalibacterium_prausnitzii_JG_BgPS064</strain>
    </source>
</reference>
<dbReference type="GO" id="GO:0008815">
    <property type="term" value="F:citrate (pro-3S)-lyase activity"/>
    <property type="evidence" value="ECO:0007669"/>
    <property type="project" value="UniProtKB-EC"/>
</dbReference>